<comment type="caution">
    <text evidence="2">The sequence shown here is derived from an EMBL/GenBank/DDBJ whole genome shotgun (WGS) entry which is preliminary data.</text>
</comment>
<keyword evidence="3" id="KW-1185">Reference proteome</keyword>
<dbReference type="Proteomes" id="UP000314294">
    <property type="component" value="Unassembled WGS sequence"/>
</dbReference>
<gene>
    <name evidence="2" type="ORF">EYF80_060886</name>
</gene>
<sequence length="427" mass="47299">MARPVLKLPPEIWSLVFGYLSEEDKYSVRACSKFFRKLADHRSLWKDWSVVLGLRDSPYNGGFWASLRRREVASVLLRGSKAKAWEQAAALLPSLRTAVVEHCACAQLCSLEDVPNLTRLAFRSSRVHLLPDAAPGGRGPRQLTQLSMCDVTFPGAGANGLLFALAQLTNLTSLVCHHLGLSEDTTWMLHSILSCLPKLQHLSLAIGQPGALRPLHRPSPDRAAVLSSLELIDCVGNALPADLMRLTPGLKTLAVFHRHQDMPRSRPAAADSHHLRAWLRELPRLSALVVAKGPPVRKYAASIPATVTRLTLCVAGLSSEDVAVVAGRVPDLLHLHIDPWPSHLAGPTAQIPQLFPKLRSLKLRCDHVPERDLLQLRRLRDLRSLEILDGQTFTADKLRGLERPGLRVTTSRRRRDVWSCPCVSQVY</sequence>
<dbReference type="Pfam" id="PF12937">
    <property type="entry name" value="F-box-like"/>
    <property type="match status" value="1"/>
</dbReference>
<dbReference type="InterPro" id="IPR036047">
    <property type="entry name" value="F-box-like_dom_sf"/>
</dbReference>
<dbReference type="SUPFAM" id="SSF81383">
    <property type="entry name" value="F-box domain"/>
    <property type="match status" value="1"/>
</dbReference>
<dbReference type="PROSITE" id="PS50181">
    <property type="entry name" value="FBOX"/>
    <property type="match status" value="1"/>
</dbReference>
<evidence type="ECO:0000313" key="2">
    <source>
        <dbReference type="EMBL" id="TNN28967.1"/>
    </source>
</evidence>
<name>A0A4Z2EJ44_9TELE</name>
<accession>A0A4Z2EJ44</accession>
<dbReference type="InterPro" id="IPR001810">
    <property type="entry name" value="F-box_dom"/>
</dbReference>
<evidence type="ECO:0000259" key="1">
    <source>
        <dbReference type="PROSITE" id="PS50181"/>
    </source>
</evidence>
<dbReference type="Gene3D" id="1.20.1280.50">
    <property type="match status" value="1"/>
</dbReference>
<reference evidence="2 3" key="1">
    <citation type="submission" date="2019-03" db="EMBL/GenBank/DDBJ databases">
        <title>First draft genome of Liparis tanakae, snailfish: a comprehensive survey of snailfish specific genes.</title>
        <authorList>
            <person name="Kim W."/>
            <person name="Song I."/>
            <person name="Jeong J.-H."/>
            <person name="Kim D."/>
            <person name="Kim S."/>
            <person name="Ryu S."/>
            <person name="Song J.Y."/>
            <person name="Lee S.K."/>
        </authorList>
    </citation>
    <scope>NUCLEOTIDE SEQUENCE [LARGE SCALE GENOMIC DNA]</scope>
    <source>
        <tissue evidence="2">Muscle</tissue>
    </source>
</reference>
<protein>
    <recommendedName>
        <fullName evidence="1">F-box domain-containing protein</fullName>
    </recommendedName>
</protein>
<feature type="domain" description="F-box" evidence="1">
    <location>
        <begin position="2"/>
        <end position="48"/>
    </location>
</feature>
<dbReference type="Gene3D" id="3.80.10.10">
    <property type="entry name" value="Ribonuclease Inhibitor"/>
    <property type="match status" value="2"/>
</dbReference>
<dbReference type="SMART" id="SM00256">
    <property type="entry name" value="FBOX"/>
    <property type="match status" value="1"/>
</dbReference>
<dbReference type="EMBL" id="SRLO01006222">
    <property type="protein sequence ID" value="TNN28967.1"/>
    <property type="molecule type" value="Genomic_DNA"/>
</dbReference>
<dbReference type="OrthoDB" id="3219396at2759"/>
<evidence type="ECO:0000313" key="3">
    <source>
        <dbReference type="Proteomes" id="UP000314294"/>
    </source>
</evidence>
<dbReference type="SUPFAM" id="SSF52047">
    <property type="entry name" value="RNI-like"/>
    <property type="match status" value="1"/>
</dbReference>
<organism evidence="2 3">
    <name type="scientific">Liparis tanakae</name>
    <name type="common">Tanaka's snailfish</name>
    <dbReference type="NCBI Taxonomy" id="230148"/>
    <lineage>
        <taxon>Eukaryota</taxon>
        <taxon>Metazoa</taxon>
        <taxon>Chordata</taxon>
        <taxon>Craniata</taxon>
        <taxon>Vertebrata</taxon>
        <taxon>Euteleostomi</taxon>
        <taxon>Actinopterygii</taxon>
        <taxon>Neopterygii</taxon>
        <taxon>Teleostei</taxon>
        <taxon>Neoteleostei</taxon>
        <taxon>Acanthomorphata</taxon>
        <taxon>Eupercaria</taxon>
        <taxon>Perciformes</taxon>
        <taxon>Cottioidei</taxon>
        <taxon>Cottales</taxon>
        <taxon>Liparidae</taxon>
        <taxon>Liparis</taxon>
    </lineage>
</organism>
<dbReference type="InterPro" id="IPR032675">
    <property type="entry name" value="LRR_dom_sf"/>
</dbReference>
<dbReference type="AlphaFoldDB" id="A0A4Z2EJ44"/>
<proteinExistence type="predicted"/>